<sequence length="55" mass="6192">VSLTTIESHQWSSGAAFTCFRCTKETIYTHLKVSSTHPELLFFLLSLTVFSQLIA</sequence>
<dbReference type="Proteomes" id="UP001434883">
    <property type="component" value="Unassembled WGS sequence"/>
</dbReference>
<accession>A0ABV0Q7Z3</accession>
<evidence type="ECO:0000313" key="1">
    <source>
        <dbReference type="EMBL" id="MEQ2191602.1"/>
    </source>
</evidence>
<feature type="non-terminal residue" evidence="1">
    <location>
        <position position="1"/>
    </location>
</feature>
<dbReference type="EMBL" id="JAHRIN010000977">
    <property type="protein sequence ID" value="MEQ2191602.1"/>
    <property type="molecule type" value="Genomic_DNA"/>
</dbReference>
<keyword evidence="2" id="KW-1185">Reference proteome</keyword>
<organism evidence="1 2">
    <name type="scientific">Xenoophorus captivus</name>
    <dbReference type="NCBI Taxonomy" id="1517983"/>
    <lineage>
        <taxon>Eukaryota</taxon>
        <taxon>Metazoa</taxon>
        <taxon>Chordata</taxon>
        <taxon>Craniata</taxon>
        <taxon>Vertebrata</taxon>
        <taxon>Euteleostomi</taxon>
        <taxon>Actinopterygii</taxon>
        <taxon>Neopterygii</taxon>
        <taxon>Teleostei</taxon>
        <taxon>Neoteleostei</taxon>
        <taxon>Acanthomorphata</taxon>
        <taxon>Ovalentaria</taxon>
        <taxon>Atherinomorphae</taxon>
        <taxon>Cyprinodontiformes</taxon>
        <taxon>Goodeidae</taxon>
        <taxon>Xenoophorus</taxon>
    </lineage>
</organism>
<evidence type="ECO:0000313" key="2">
    <source>
        <dbReference type="Proteomes" id="UP001434883"/>
    </source>
</evidence>
<protein>
    <submittedName>
        <fullName evidence="1">Uncharacterized protein</fullName>
    </submittedName>
</protein>
<reference evidence="1 2" key="1">
    <citation type="submission" date="2021-06" db="EMBL/GenBank/DDBJ databases">
        <authorList>
            <person name="Palmer J.M."/>
        </authorList>
    </citation>
    <scope>NUCLEOTIDE SEQUENCE [LARGE SCALE GENOMIC DNA]</scope>
    <source>
        <strain evidence="1 2">XC_2019</strain>
        <tissue evidence="1">Muscle</tissue>
    </source>
</reference>
<gene>
    <name evidence="1" type="ORF">XENOCAPTIV_030850</name>
</gene>
<comment type="caution">
    <text evidence="1">The sequence shown here is derived from an EMBL/GenBank/DDBJ whole genome shotgun (WGS) entry which is preliminary data.</text>
</comment>
<proteinExistence type="predicted"/>
<name>A0ABV0Q7Z3_9TELE</name>